<dbReference type="InterPro" id="IPR001810">
    <property type="entry name" value="F-box_dom"/>
</dbReference>
<name>A0AAV2AXG7_9ARAC</name>
<dbReference type="AlphaFoldDB" id="A0AAV2AXG7"/>
<accession>A0AAV2AXG7</accession>
<keyword evidence="3" id="KW-1185">Reference proteome</keyword>
<dbReference type="EMBL" id="CAXIEN010000237">
    <property type="protein sequence ID" value="CAL1288748.1"/>
    <property type="molecule type" value="Genomic_DNA"/>
</dbReference>
<protein>
    <recommendedName>
        <fullName evidence="1">F-box domain-containing protein</fullName>
    </recommendedName>
</protein>
<dbReference type="PANTHER" id="PTHR15493">
    <property type="entry name" value="F-BOX ONLY PROTEIN 5 AND 43"/>
    <property type="match status" value="1"/>
</dbReference>
<dbReference type="GO" id="GO:0007088">
    <property type="term" value="P:regulation of mitotic nuclear division"/>
    <property type="evidence" value="ECO:0007669"/>
    <property type="project" value="InterPro"/>
</dbReference>
<evidence type="ECO:0000313" key="3">
    <source>
        <dbReference type="Proteomes" id="UP001497382"/>
    </source>
</evidence>
<dbReference type="GO" id="GO:0045835">
    <property type="term" value="P:negative regulation of meiotic nuclear division"/>
    <property type="evidence" value="ECO:0007669"/>
    <property type="project" value="InterPro"/>
</dbReference>
<evidence type="ECO:0000259" key="1">
    <source>
        <dbReference type="SMART" id="SM00256"/>
    </source>
</evidence>
<dbReference type="InterPro" id="IPR047147">
    <property type="entry name" value="FBX5_43"/>
</dbReference>
<feature type="domain" description="F-box" evidence="1">
    <location>
        <begin position="205"/>
        <end position="244"/>
    </location>
</feature>
<dbReference type="GO" id="GO:0005634">
    <property type="term" value="C:nucleus"/>
    <property type="evidence" value="ECO:0007669"/>
    <property type="project" value="TreeGrafter"/>
</dbReference>
<sequence length="386" mass="43879">MISTPMKQGFLPSSTPVQALNDSGYFGSVNKSLLTKTVHKLSPIKESSPFKKRANDLSELLSFDCSGISTKEFNESSSYLKEFPFHEPVKELDFNDISLSPCNSYVGSSKDAENLDLNSFPSFLILDLEDKSISSNQRAAHYLQQDKDISLHLRSVSNQKNKEQYYSNKYSSNCITSETSQKYDDTSRRIKYIKLDILGELEKINCTSTLKHIFTFLSAADLTKVCCVSKKWREIVTKDVKANSKRKKFLKEKQDHKENHQHLTTILKINNKGEARRPVSLYKTVLSDINNIKELPKQPLANQSNKKFDSFIEEGKRLKDGILKKCPKCEFAAKGQNNNKYSCTNCFYTFCGNCLNPLIAKNHSCSKQTVSIIIGSKKSKRNLKRL</sequence>
<comment type="caution">
    <text evidence="2">The sequence shown here is derived from an EMBL/GenBank/DDBJ whole genome shotgun (WGS) entry which is preliminary data.</text>
</comment>
<reference evidence="2 3" key="1">
    <citation type="submission" date="2024-04" db="EMBL/GenBank/DDBJ databases">
        <authorList>
            <person name="Rising A."/>
            <person name="Reimegard J."/>
            <person name="Sonavane S."/>
            <person name="Akerstrom W."/>
            <person name="Nylinder S."/>
            <person name="Hedman E."/>
            <person name="Kallberg Y."/>
        </authorList>
    </citation>
    <scope>NUCLEOTIDE SEQUENCE [LARGE SCALE GENOMIC DNA]</scope>
</reference>
<evidence type="ECO:0000313" key="2">
    <source>
        <dbReference type="EMBL" id="CAL1288748.1"/>
    </source>
</evidence>
<dbReference type="PANTHER" id="PTHR15493:SF9">
    <property type="entry name" value="GH14043P"/>
    <property type="match status" value="1"/>
</dbReference>
<dbReference type="SUPFAM" id="SSF57850">
    <property type="entry name" value="RING/U-box"/>
    <property type="match status" value="1"/>
</dbReference>
<gene>
    <name evidence="2" type="ORF">LARSCL_LOCUS15521</name>
</gene>
<dbReference type="Gene3D" id="1.20.1280.50">
    <property type="match status" value="1"/>
</dbReference>
<dbReference type="SUPFAM" id="SSF81383">
    <property type="entry name" value="F-box domain"/>
    <property type="match status" value="1"/>
</dbReference>
<dbReference type="Proteomes" id="UP001497382">
    <property type="component" value="Unassembled WGS sequence"/>
</dbReference>
<dbReference type="SMART" id="SM00256">
    <property type="entry name" value="FBOX"/>
    <property type="match status" value="1"/>
</dbReference>
<proteinExistence type="predicted"/>
<dbReference type="CDD" id="cd22086">
    <property type="entry name" value="F-box_EMI"/>
    <property type="match status" value="1"/>
</dbReference>
<dbReference type="Pfam" id="PF12937">
    <property type="entry name" value="F-box-like"/>
    <property type="match status" value="1"/>
</dbReference>
<dbReference type="InterPro" id="IPR036047">
    <property type="entry name" value="F-box-like_dom_sf"/>
</dbReference>
<organism evidence="2 3">
    <name type="scientific">Larinioides sclopetarius</name>
    <dbReference type="NCBI Taxonomy" id="280406"/>
    <lineage>
        <taxon>Eukaryota</taxon>
        <taxon>Metazoa</taxon>
        <taxon>Ecdysozoa</taxon>
        <taxon>Arthropoda</taxon>
        <taxon>Chelicerata</taxon>
        <taxon>Arachnida</taxon>
        <taxon>Araneae</taxon>
        <taxon>Araneomorphae</taxon>
        <taxon>Entelegynae</taxon>
        <taxon>Araneoidea</taxon>
        <taxon>Araneidae</taxon>
        <taxon>Larinioides</taxon>
    </lineage>
</organism>